<dbReference type="Pfam" id="PF13149">
    <property type="entry name" value="Mfa_like_1"/>
    <property type="match status" value="1"/>
</dbReference>
<dbReference type="CDD" id="cd13120">
    <property type="entry name" value="BF2867_like_N"/>
    <property type="match status" value="1"/>
</dbReference>
<sequence>MPKSPFILSLLLLLATGCEREVDGDMTEQTPVAFTARMDGEEATRAAGVIDNASLTSMGVFAGYSGQSNWDGAASTPNFMFDQLVEKAANGTWTYTPVKYWPNTAGDKISFFAYAPHKSQMKGLTTLGYTNNSSGYPRLRYEPPLDATQQTDLLFASPLTNKTKGSKLAFTMGHVLTHVLFKVKSTSAIAVSKVEVIGGANYSYIQFKADGYYYLSYSTDSPIFYRTLSPATTVAANTLTDLGDFFLLPQNANSVRLTFTVDGGTTLETKEVALPASPAWDMNKTIAYTLNIENKTKITLSVKSWDGGSVSGTMGEEAPTTGYPFTKNGIVYESATKAYYFGPEYYYDYLGDGWGQTEAGWFKWEPAIRICRGRHSTDVYGAAEWRLPNINELALGRQLGIVGGSSYWSITDNSSNFAGCAWALSGGNKKGDANKESGLRLLCIRDIGELTYPTVRTTSDGFPVIYLSATQRFMKQQEWNETGFITFDAAKTYCSGLEKGGYSDWRLPTENELTWMTNFGYISSTFMSSSGRAVVGGYKGVERWNAASPTATGRVACVRDY</sequence>
<evidence type="ECO:0000313" key="1">
    <source>
        <dbReference type="EMBL" id="KKB60289.1"/>
    </source>
</evidence>
<dbReference type="PROSITE" id="PS51257">
    <property type="entry name" value="PROKAR_LIPOPROTEIN"/>
    <property type="match status" value="1"/>
</dbReference>
<dbReference type="InterPro" id="IPR042278">
    <property type="entry name" value="Mfa-like_1_N"/>
</dbReference>
<dbReference type="InterPro" id="IPR025049">
    <property type="entry name" value="Mfa-like_1"/>
</dbReference>
<comment type="caution">
    <text evidence="1">The sequence shown here is derived from an EMBL/GenBank/DDBJ whole genome shotgun (WGS) entry which is preliminary data.</text>
</comment>
<dbReference type="EMBL" id="AQHW01000002">
    <property type="protein sequence ID" value="KKB60289.1"/>
    <property type="molecule type" value="Genomic_DNA"/>
</dbReference>
<dbReference type="STRING" id="1203610.HMPREF1536_00169"/>
<dbReference type="AlphaFoldDB" id="A0A0F5JRG7"/>
<evidence type="ECO:0000313" key="2">
    <source>
        <dbReference type="Proteomes" id="UP000033035"/>
    </source>
</evidence>
<accession>A0A0F5JRG7</accession>
<dbReference type="HOGENOM" id="CLU_485592_0_0_10"/>
<name>A0A0F5JRG7_9BACT</name>
<proteinExistence type="predicted"/>
<dbReference type="Proteomes" id="UP000033035">
    <property type="component" value="Unassembled WGS sequence"/>
</dbReference>
<dbReference type="RefSeq" id="WP_028730517.1">
    <property type="nucleotide sequence ID" value="NZ_KE386767.1"/>
</dbReference>
<dbReference type="PATRIC" id="fig|1203610.3.peg.183"/>
<dbReference type="Gene3D" id="2.60.40.2620">
    <property type="entry name" value="Fimbrillin-like"/>
    <property type="match status" value="1"/>
</dbReference>
<gene>
    <name evidence="1" type="ORF">HMPREF1536_00169</name>
</gene>
<reference evidence="1 2" key="1">
    <citation type="submission" date="2013-04" db="EMBL/GenBank/DDBJ databases">
        <title>The Genome Sequence of Parabacteroides gordonii DSM 23371.</title>
        <authorList>
            <consortium name="The Broad Institute Genomics Platform"/>
            <person name="Earl A."/>
            <person name="Ward D."/>
            <person name="Feldgarden M."/>
            <person name="Gevers D."/>
            <person name="Martens E."/>
            <person name="Sakamoto M."/>
            <person name="Benno Y."/>
            <person name="Suzuki N."/>
            <person name="Matsunaga N."/>
            <person name="Koshihara K."/>
            <person name="Seki M."/>
            <person name="Komiya H."/>
            <person name="Walker B."/>
            <person name="Young S."/>
            <person name="Zeng Q."/>
            <person name="Gargeya S."/>
            <person name="Fitzgerald M."/>
            <person name="Haas B."/>
            <person name="Abouelleil A."/>
            <person name="Allen A.W."/>
            <person name="Alvarado L."/>
            <person name="Arachchi H.M."/>
            <person name="Berlin A.M."/>
            <person name="Chapman S.B."/>
            <person name="Gainer-Dewar J."/>
            <person name="Goldberg J."/>
            <person name="Griggs A."/>
            <person name="Gujja S."/>
            <person name="Hansen M."/>
            <person name="Howarth C."/>
            <person name="Imamovic A."/>
            <person name="Ireland A."/>
            <person name="Larimer J."/>
            <person name="McCowan C."/>
            <person name="Murphy C."/>
            <person name="Pearson M."/>
            <person name="Poon T.W."/>
            <person name="Priest M."/>
            <person name="Roberts A."/>
            <person name="Saif S."/>
            <person name="Shea T."/>
            <person name="Sisk P."/>
            <person name="Sykes S."/>
            <person name="Wortman J."/>
            <person name="Nusbaum C."/>
            <person name="Birren B."/>
        </authorList>
    </citation>
    <scope>NUCLEOTIDE SEQUENCE [LARGE SCALE GENOMIC DNA]</scope>
    <source>
        <strain evidence="1 2">MS-1</strain>
    </source>
</reference>
<keyword evidence="2" id="KW-1185">Reference proteome</keyword>
<protein>
    <submittedName>
        <fullName evidence="1">Uncharacterized protein</fullName>
    </submittedName>
</protein>
<organism evidence="1 2">
    <name type="scientific">Parabacteroides gordonii MS-1 = DSM 23371</name>
    <dbReference type="NCBI Taxonomy" id="1203610"/>
    <lineage>
        <taxon>Bacteria</taxon>
        <taxon>Pseudomonadati</taxon>
        <taxon>Bacteroidota</taxon>
        <taxon>Bacteroidia</taxon>
        <taxon>Bacteroidales</taxon>
        <taxon>Tannerellaceae</taxon>
        <taxon>Parabacteroides</taxon>
    </lineage>
</organism>
<dbReference type="CDD" id="cd13121">
    <property type="entry name" value="BF2867_like_C"/>
    <property type="match status" value="1"/>
</dbReference>